<reference evidence="3" key="1">
    <citation type="submission" date="2017-02" db="UniProtKB">
        <authorList>
            <consortium name="WormBaseParasite"/>
        </authorList>
    </citation>
    <scope>IDENTIFICATION</scope>
</reference>
<keyword evidence="2" id="KW-1185">Reference proteome</keyword>
<evidence type="ECO:0000256" key="1">
    <source>
        <dbReference type="SAM" id="MobiDB-lite"/>
    </source>
</evidence>
<feature type="compositionally biased region" description="Gly residues" evidence="1">
    <location>
        <begin position="117"/>
        <end position="126"/>
    </location>
</feature>
<sequence>MFPCGQGGDLGFGQGARHAHAARHGRGRAADHQPCVVAAAKTVHPAPGRESDGQGVVQLRTSARDLKPIDGLVQAAHIDIPLVVRDSEATDIILENACACGCGSRHAVGGRRDGRAGRQGAGGGQDDGGDEAGGHGLLHEVSSPGGGSSGFRYRLEMNLCCQRPTASSVAVHGGAGSAAAPPRRAGAKAAP</sequence>
<name>A0A0N4ZVQ2_PARTI</name>
<feature type="region of interest" description="Disordered" evidence="1">
    <location>
        <begin position="171"/>
        <end position="191"/>
    </location>
</feature>
<proteinExistence type="predicted"/>
<protein>
    <submittedName>
        <fullName evidence="3">Amidase domain-containing protein</fullName>
    </submittedName>
</protein>
<accession>A0A0N4ZVQ2</accession>
<evidence type="ECO:0000313" key="3">
    <source>
        <dbReference type="WBParaSite" id="PTRK_0001266500.1"/>
    </source>
</evidence>
<organism evidence="2 3">
    <name type="scientific">Parastrongyloides trichosuri</name>
    <name type="common">Possum-specific nematode worm</name>
    <dbReference type="NCBI Taxonomy" id="131310"/>
    <lineage>
        <taxon>Eukaryota</taxon>
        <taxon>Metazoa</taxon>
        <taxon>Ecdysozoa</taxon>
        <taxon>Nematoda</taxon>
        <taxon>Chromadorea</taxon>
        <taxon>Rhabditida</taxon>
        <taxon>Tylenchina</taxon>
        <taxon>Panagrolaimomorpha</taxon>
        <taxon>Strongyloidoidea</taxon>
        <taxon>Strongyloididae</taxon>
        <taxon>Parastrongyloides</taxon>
    </lineage>
</organism>
<feature type="region of interest" description="Disordered" evidence="1">
    <location>
        <begin position="107"/>
        <end position="145"/>
    </location>
</feature>
<dbReference type="AlphaFoldDB" id="A0A0N4ZVQ2"/>
<evidence type="ECO:0000313" key="2">
    <source>
        <dbReference type="Proteomes" id="UP000038045"/>
    </source>
</evidence>
<dbReference type="Proteomes" id="UP000038045">
    <property type="component" value="Unplaced"/>
</dbReference>
<dbReference type="WBParaSite" id="PTRK_0001266500.1">
    <property type="protein sequence ID" value="PTRK_0001266500.1"/>
    <property type="gene ID" value="PTRK_0001266500"/>
</dbReference>